<evidence type="ECO:0000313" key="9">
    <source>
        <dbReference type="Proteomes" id="UP001321486"/>
    </source>
</evidence>
<reference evidence="9" key="1">
    <citation type="journal article" date="2019" name="Int. J. Syst. Evol. Microbiol.">
        <title>The Global Catalogue of Microorganisms (GCM) 10K type strain sequencing project: providing services to taxonomists for standard genome sequencing and annotation.</title>
        <authorList>
            <consortium name="The Broad Institute Genomics Platform"/>
            <consortium name="The Broad Institute Genome Sequencing Center for Infectious Disease"/>
            <person name="Wu L."/>
            <person name="Ma J."/>
        </authorList>
    </citation>
    <scope>NUCLEOTIDE SEQUENCE [LARGE SCALE GENOMIC DNA]</scope>
    <source>
        <strain evidence="9">NBRC 108728</strain>
    </source>
</reference>
<evidence type="ECO:0000259" key="6">
    <source>
        <dbReference type="PROSITE" id="PS50043"/>
    </source>
</evidence>
<dbReference type="EMBL" id="AP027732">
    <property type="protein sequence ID" value="BDZ51975.1"/>
    <property type="molecule type" value="Genomic_DNA"/>
</dbReference>
<dbReference type="Pfam" id="PF00196">
    <property type="entry name" value="GerE"/>
    <property type="match status" value="1"/>
</dbReference>
<gene>
    <name evidence="8" type="ORF">GCM10025867_42160</name>
</gene>
<evidence type="ECO:0000259" key="7">
    <source>
        <dbReference type="PROSITE" id="PS50110"/>
    </source>
</evidence>
<dbReference type="PROSITE" id="PS50043">
    <property type="entry name" value="HTH_LUXR_2"/>
    <property type="match status" value="1"/>
</dbReference>
<evidence type="ECO:0000256" key="5">
    <source>
        <dbReference type="PROSITE-ProRule" id="PRU00169"/>
    </source>
</evidence>
<evidence type="ECO:0000256" key="3">
    <source>
        <dbReference type="ARBA" id="ARBA00023125"/>
    </source>
</evidence>
<evidence type="ECO:0000256" key="4">
    <source>
        <dbReference type="ARBA" id="ARBA00023163"/>
    </source>
</evidence>
<dbReference type="SMART" id="SM00421">
    <property type="entry name" value="HTH_LUXR"/>
    <property type="match status" value="1"/>
</dbReference>
<dbReference type="PROSITE" id="PS50110">
    <property type="entry name" value="RESPONSE_REGULATORY"/>
    <property type="match status" value="1"/>
</dbReference>
<dbReference type="Proteomes" id="UP001321486">
    <property type="component" value="Chromosome"/>
</dbReference>
<organism evidence="8 9">
    <name type="scientific">Frondihabitans sucicola</name>
    <dbReference type="NCBI Taxonomy" id="1268041"/>
    <lineage>
        <taxon>Bacteria</taxon>
        <taxon>Bacillati</taxon>
        <taxon>Actinomycetota</taxon>
        <taxon>Actinomycetes</taxon>
        <taxon>Micrococcales</taxon>
        <taxon>Microbacteriaceae</taxon>
        <taxon>Frondihabitans</taxon>
    </lineage>
</organism>
<keyword evidence="3 8" id="KW-0238">DNA-binding</keyword>
<dbReference type="InterPro" id="IPR016032">
    <property type="entry name" value="Sig_transdc_resp-reg_C-effctor"/>
</dbReference>
<sequence length="224" mass="23750">MSEPTVPIRVAVVDDQRLFSSGMAMLVESQPDLVCVGTATNGQQAIALVEQEGPDVILMDLRMPVINGLEATRLILEQAPPDGPPRIVALTTIRRDEAVYSALAAGAVAFLTKDAEPEIVLATIRAAHAGAAFPTESSAVDLVREFAAPAASPVPSDVLHDLTGREREIFSLVARGLSNAEIAESEFVSEATVKSHVRSLLSKLGLRSRIQVVIFAYENALVGA</sequence>
<dbReference type="PRINTS" id="PR00038">
    <property type="entry name" value="HTHLUXR"/>
</dbReference>
<feature type="domain" description="Response regulatory" evidence="7">
    <location>
        <begin position="9"/>
        <end position="128"/>
    </location>
</feature>
<evidence type="ECO:0000256" key="1">
    <source>
        <dbReference type="ARBA" id="ARBA00022553"/>
    </source>
</evidence>
<name>A0ABN6Y7Q4_9MICO</name>
<dbReference type="CDD" id="cd06170">
    <property type="entry name" value="LuxR_C_like"/>
    <property type="match status" value="1"/>
</dbReference>
<dbReference type="GO" id="GO:0003677">
    <property type="term" value="F:DNA binding"/>
    <property type="evidence" value="ECO:0007669"/>
    <property type="project" value="UniProtKB-KW"/>
</dbReference>
<feature type="modified residue" description="4-aspartylphosphate" evidence="5">
    <location>
        <position position="60"/>
    </location>
</feature>
<accession>A0ABN6Y7Q4</accession>
<feature type="domain" description="HTH luxR-type" evidence="6">
    <location>
        <begin position="155"/>
        <end position="220"/>
    </location>
</feature>
<dbReference type="SMART" id="SM00448">
    <property type="entry name" value="REC"/>
    <property type="match status" value="1"/>
</dbReference>
<dbReference type="PANTHER" id="PTHR43214">
    <property type="entry name" value="TWO-COMPONENT RESPONSE REGULATOR"/>
    <property type="match status" value="1"/>
</dbReference>
<protein>
    <submittedName>
        <fullName evidence="8">DNA-binding response regulator</fullName>
    </submittedName>
</protein>
<keyword evidence="9" id="KW-1185">Reference proteome</keyword>
<proteinExistence type="predicted"/>
<dbReference type="RefSeq" id="WP_286344626.1">
    <property type="nucleotide sequence ID" value="NZ_AP027732.1"/>
</dbReference>
<keyword evidence="2" id="KW-0805">Transcription regulation</keyword>
<dbReference type="PANTHER" id="PTHR43214:SF24">
    <property type="entry name" value="TRANSCRIPTIONAL REGULATORY PROTEIN NARL-RELATED"/>
    <property type="match status" value="1"/>
</dbReference>
<evidence type="ECO:0000313" key="8">
    <source>
        <dbReference type="EMBL" id="BDZ51975.1"/>
    </source>
</evidence>
<dbReference type="InterPro" id="IPR058245">
    <property type="entry name" value="NreC/VraR/RcsB-like_REC"/>
</dbReference>
<dbReference type="Pfam" id="PF00072">
    <property type="entry name" value="Response_reg"/>
    <property type="match status" value="1"/>
</dbReference>
<dbReference type="InterPro" id="IPR039420">
    <property type="entry name" value="WalR-like"/>
</dbReference>
<dbReference type="SUPFAM" id="SSF46894">
    <property type="entry name" value="C-terminal effector domain of the bipartite response regulators"/>
    <property type="match status" value="1"/>
</dbReference>
<keyword evidence="4" id="KW-0804">Transcription</keyword>
<dbReference type="CDD" id="cd17535">
    <property type="entry name" value="REC_NarL-like"/>
    <property type="match status" value="1"/>
</dbReference>
<dbReference type="InterPro" id="IPR001789">
    <property type="entry name" value="Sig_transdc_resp-reg_receiver"/>
</dbReference>
<keyword evidence="1 5" id="KW-0597">Phosphoprotein</keyword>
<dbReference type="InterPro" id="IPR011006">
    <property type="entry name" value="CheY-like_superfamily"/>
</dbReference>
<dbReference type="Gene3D" id="3.40.50.2300">
    <property type="match status" value="1"/>
</dbReference>
<dbReference type="SUPFAM" id="SSF52172">
    <property type="entry name" value="CheY-like"/>
    <property type="match status" value="1"/>
</dbReference>
<evidence type="ECO:0000256" key="2">
    <source>
        <dbReference type="ARBA" id="ARBA00023015"/>
    </source>
</evidence>
<dbReference type="InterPro" id="IPR000792">
    <property type="entry name" value="Tscrpt_reg_LuxR_C"/>
</dbReference>